<sequence length="286" mass="31449">MSDALCTLVEATHGQRDADWCGRKVLVINEGWGSLVIAYQGAQLLHFAPHGQQGWLWTTPTPKEAPDAIRGGIPLCWPWFGDADGHEGPAHGTARTAPWRIDAVDEHQEGVEVHLSPEQRLDPQLTPRVVIQANAQRLNIELITEHTGDTPVSFTQALHTYLAVDQSFECRISGLAGARYLDKLDGLREKDQQGELGIRGALDRIYHSSRPLLLESGNTTRRLAKQGSDSSVIWHPGSALPGDVPAEQAQRFVCIEAACTQLDRVWLAPGSHHLLAQHLSLETRDS</sequence>
<dbReference type="Pfam" id="PF01263">
    <property type="entry name" value="Aldose_epim"/>
    <property type="match status" value="1"/>
</dbReference>
<keyword evidence="7" id="KW-1185">Reference proteome</keyword>
<dbReference type="InterPro" id="IPR008183">
    <property type="entry name" value="Aldose_1/G6P_1-epimerase"/>
</dbReference>
<dbReference type="InterPro" id="IPR014718">
    <property type="entry name" value="GH-type_carb-bd"/>
</dbReference>
<evidence type="ECO:0000313" key="6">
    <source>
        <dbReference type="EMBL" id="MCX2524925.1"/>
    </source>
</evidence>
<evidence type="ECO:0000256" key="4">
    <source>
        <dbReference type="PIRNR" id="PIRNR016020"/>
    </source>
</evidence>
<comment type="catalytic activity">
    <reaction evidence="1">
        <text>alpha-D-glucose 6-phosphate = beta-D-glucose 6-phosphate</text>
        <dbReference type="Rhea" id="RHEA:16249"/>
        <dbReference type="ChEBI" id="CHEBI:58225"/>
        <dbReference type="ChEBI" id="CHEBI:58247"/>
        <dbReference type="EC" id="5.1.3.15"/>
    </reaction>
</comment>
<dbReference type="GO" id="GO:0030246">
    <property type="term" value="F:carbohydrate binding"/>
    <property type="evidence" value="ECO:0007669"/>
    <property type="project" value="UniProtKB-UniRule"/>
</dbReference>
<comment type="caution">
    <text evidence="6">The sequence shown here is derived from an EMBL/GenBank/DDBJ whole genome shotgun (WGS) entry which is preliminary data.</text>
</comment>
<protein>
    <recommendedName>
        <fullName evidence="4">Putative glucose-6-phosphate 1-epimerase</fullName>
        <ecNumber evidence="4">5.1.3.15</ecNumber>
    </recommendedName>
</protein>
<dbReference type="AlphaFoldDB" id="A0AA41ZPN5"/>
<organism evidence="6 7">
    <name type="scientific">Larsenimonas rhizosphaerae</name>
    <dbReference type="NCBI Taxonomy" id="2944682"/>
    <lineage>
        <taxon>Bacteria</taxon>
        <taxon>Pseudomonadati</taxon>
        <taxon>Pseudomonadota</taxon>
        <taxon>Gammaproteobacteria</taxon>
        <taxon>Oceanospirillales</taxon>
        <taxon>Halomonadaceae</taxon>
        <taxon>Larsenimonas</taxon>
    </lineage>
</organism>
<evidence type="ECO:0000313" key="7">
    <source>
        <dbReference type="Proteomes" id="UP001165678"/>
    </source>
</evidence>
<evidence type="ECO:0000256" key="5">
    <source>
        <dbReference type="PIRSR" id="PIRSR016020-1"/>
    </source>
</evidence>
<name>A0AA41ZPN5_9GAMM</name>
<feature type="active site" evidence="5">
    <location>
        <position position="159"/>
    </location>
</feature>
<evidence type="ECO:0000256" key="1">
    <source>
        <dbReference type="ARBA" id="ARBA00001096"/>
    </source>
</evidence>
<dbReference type="EC" id="5.1.3.15" evidence="4"/>
<dbReference type="SUPFAM" id="SSF74650">
    <property type="entry name" value="Galactose mutarotase-like"/>
    <property type="match status" value="1"/>
</dbReference>
<dbReference type="RefSeq" id="WP_265896556.1">
    <property type="nucleotide sequence ID" value="NZ_JAPIVE010000003.1"/>
</dbReference>
<dbReference type="GO" id="GO:0005975">
    <property type="term" value="P:carbohydrate metabolic process"/>
    <property type="evidence" value="ECO:0007669"/>
    <property type="project" value="InterPro"/>
</dbReference>
<dbReference type="EMBL" id="JAPIVE010000003">
    <property type="protein sequence ID" value="MCX2524925.1"/>
    <property type="molecule type" value="Genomic_DNA"/>
</dbReference>
<dbReference type="Proteomes" id="UP001165678">
    <property type="component" value="Unassembled WGS sequence"/>
</dbReference>
<dbReference type="PIRSF" id="PIRSF016020">
    <property type="entry name" value="PHexose_mutarotase"/>
    <property type="match status" value="1"/>
</dbReference>
<dbReference type="InterPro" id="IPR011013">
    <property type="entry name" value="Gal_mutarotase_sf_dom"/>
</dbReference>
<accession>A0AA41ZPN5</accession>
<dbReference type="GO" id="GO:0047938">
    <property type="term" value="F:glucose-6-phosphate 1-epimerase activity"/>
    <property type="evidence" value="ECO:0007669"/>
    <property type="project" value="UniProtKB-UniRule"/>
</dbReference>
<dbReference type="Gene3D" id="2.70.98.10">
    <property type="match status" value="1"/>
</dbReference>
<comment type="similarity">
    <text evidence="2 4">Belongs to the glucose-6-phosphate 1-epimerase family.</text>
</comment>
<reference evidence="6" key="1">
    <citation type="submission" date="2022-11" db="EMBL/GenBank/DDBJ databases">
        <title>Larsenimonas rhizosphaerae sp. nov., isolated from a tidal mudflat.</title>
        <authorList>
            <person name="Lee S.D."/>
            <person name="Kim I.S."/>
        </authorList>
    </citation>
    <scope>NUCLEOTIDE SEQUENCE</scope>
    <source>
        <strain evidence="6">GH2-1</strain>
    </source>
</reference>
<evidence type="ECO:0000256" key="3">
    <source>
        <dbReference type="ARBA" id="ARBA00023235"/>
    </source>
</evidence>
<proteinExistence type="inferred from homology"/>
<feature type="active site" evidence="5">
    <location>
        <position position="256"/>
    </location>
</feature>
<dbReference type="CDD" id="cd09020">
    <property type="entry name" value="D-hex-6-P-epi_like"/>
    <property type="match status" value="1"/>
</dbReference>
<dbReference type="InterPro" id="IPR025532">
    <property type="entry name" value="G6P_1-epimerase"/>
</dbReference>
<keyword evidence="3 4" id="KW-0413">Isomerase</keyword>
<gene>
    <name evidence="6" type="ORF">OQ287_11795</name>
</gene>
<dbReference type="PANTHER" id="PTHR11122:SF13">
    <property type="entry name" value="GLUCOSE-6-PHOSPHATE 1-EPIMERASE"/>
    <property type="match status" value="1"/>
</dbReference>
<evidence type="ECO:0000256" key="2">
    <source>
        <dbReference type="ARBA" id="ARBA00005866"/>
    </source>
</evidence>
<dbReference type="PANTHER" id="PTHR11122">
    <property type="entry name" value="APOSPORY-ASSOCIATED PROTEIN C-RELATED"/>
    <property type="match status" value="1"/>
</dbReference>